<reference evidence="8" key="1">
    <citation type="journal article" date="2019" name="Int. J. Syst. Evol. Microbiol.">
        <title>The Global Catalogue of Microorganisms (GCM) 10K type strain sequencing project: providing services to taxonomists for standard genome sequencing and annotation.</title>
        <authorList>
            <consortium name="The Broad Institute Genomics Platform"/>
            <consortium name="The Broad Institute Genome Sequencing Center for Infectious Disease"/>
            <person name="Wu L."/>
            <person name="Ma J."/>
        </authorList>
    </citation>
    <scope>NUCLEOTIDE SEQUENCE [LARGE SCALE GENOMIC DNA]</scope>
    <source>
        <strain evidence="8">NBRC 102146</strain>
    </source>
</reference>
<evidence type="ECO:0000256" key="2">
    <source>
        <dbReference type="ARBA" id="ARBA00022692"/>
    </source>
</evidence>
<accession>A0ABQ5Z5X3</accession>
<sequence length="217" mass="23503">MVAGFGAAFIATHLLMSHPLRQPLAKRLGNAGFQALYSVIALVTFGGMVWARKGAGPEPLLWQPQPWAWIVAAFLTWSAAMLLVGSFRRNPAMVTFGPGSEVKIGAPSGVFRITRHPMMWGFALWAISHILVHPEPSAITLALVVLIMALAGSAGQDVKKRRHLGVAWEQWVARTSFMPFGRGLHGPGAFAAVGGTLLWLGATWLHPMPVGLWQWLA</sequence>
<protein>
    <submittedName>
        <fullName evidence="7">NnrU protein</fullName>
    </submittedName>
</protein>
<feature type="transmembrane region" description="Helical" evidence="5">
    <location>
        <begin position="184"/>
        <end position="205"/>
    </location>
</feature>
<feature type="transmembrane region" description="Helical" evidence="5">
    <location>
        <begin position="31"/>
        <end position="51"/>
    </location>
</feature>
<dbReference type="Proteomes" id="UP001156703">
    <property type="component" value="Unassembled WGS sequence"/>
</dbReference>
<feature type="transmembrane region" description="Helical" evidence="5">
    <location>
        <begin position="138"/>
        <end position="155"/>
    </location>
</feature>
<evidence type="ECO:0000256" key="3">
    <source>
        <dbReference type="ARBA" id="ARBA00022989"/>
    </source>
</evidence>
<keyword evidence="8" id="KW-1185">Reference proteome</keyword>
<organism evidence="7 8">
    <name type="scientific">Sphingomonas astaxanthinifaciens DSM 22298</name>
    <dbReference type="NCBI Taxonomy" id="1123267"/>
    <lineage>
        <taxon>Bacteria</taxon>
        <taxon>Pseudomonadati</taxon>
        <taxon>Pseudomonadota</taxon>
        <taxon>Alphaproteobacteria</taxon>
        <taxon>Sphingomonadales</taxon>
        <taxon>Sphingomonadaceae</taxon>
        <taxon>Sphingomonas</taxon>
    </lineage>
</organism>
<feature type="domain" description="NnrU" evidence="6">
    <location>
        <begin position="7"/>
        <end position="212"/>
    </location>
</feature>
<comment type="caution">
    <text evidence="7">The sequence shown here is derived from an EMBL/GenBank/DDBJ whole genome shotgun (WGS) entry which is preliminary data.</text>
</comment>
<evidence type="ECO:0000259" key="6">
    <source>
        <dbReference type="Pfam" id="PF07298"/>
    </source>
</evidence>
<proteinExistence type="predicted"/>
<evidence type="ECO:0000256" key="5">
    <source>
        <dbReference type="SAM" id="Phobius"/>
    </source>
</evidence>
<feature type="transmembrane region" description="Helical" evidence="5">
    <location>
        <begin position="113"/>
        <end position="132"/>
    </location>
</feature>
<comment type="subcellular location">
    <subcellularLocation>
        <location evidence="1">Membrane</location>
        <topology evidence="1">Multi-pass membrane protein</topology>
    </subcellularLocation>
</comment>
<dbReference type="InterPro" id="IPR009915">
    <property type="entry name" value="NnrU_dom"/>
</dbReference>
<dbReference type="Pfam" id="PF07298">
    <property type="entry name" value="NnrU"/>
    <property type="match status" value="1"/>
</dbReference>
<gene>
    <name evidence="7" type="primary">nnrU</name>
    <name evidence="7" type="ORF">GCM10007925_06420</name>
</gene>
<evidence type="ECO:0000313" key="7">
    <source>
        <dbReference type="EMBL" id="GLR46931.1"/>
    </source>
</evidence>
<feature type="transmembrane region" description="Helical" evidence="5">
    <location>
        <begin position="66"/>
        <end position="84"/>
    </location>
</feature>
<evidence type="ECO:0000256" key="4">
    <source>
        <dbReference type="ARBA" id="ARBA00023136"/>
    </source>
</evidence>
<evidence type="ECO:0000313" key="8">
    <source>
        <dbReference type="Proteomes" id="UP001156703"/>
    </source>
</evidence>
<keyword evidence="3 5" id="KW-1133">Transmembrane helix</keyword>
<dbReference type="Gene3D" id="1.20.120.1630">
    <property type="match status" value="1"/>
</dbReference>
<evidence type="ECO:0000256" key="1">
    <source>
        <dbReference type="ARBA" id="ARBA00004141"/>
    </source>
</evidence>
<keyword evidence="4 5" id="KW-0472">Membrane</keyword>
<keyword evidence="2 5" id="KW-0812">Transmembrane</keyword>
<dbReference type="EMBL" id="BSOO01000004">
    <property type="protein sequence ID" value="GLR46931.1"/>
    <property type="molecule type" value="Genomic_DNA"/>
</dbReference>
<name>A0ABQ5Z5X3_9SPHN</name>